<keyword evidence="2" id="KW-0645">Protease</keyword>
<dbReference type="InterPro" id="IPR029062">
    <property type="entry name" value="Class_I_gatase-like"/>
</dbReference>
<dbReference type="SUPFAM" id="SSF52317">
    <property type="entry name" value="Class I glutamine amidotransferase-like"/>
    <property type="match status" value="1"/>
</dbReference>
<comment type="similarity">
    <text evidence="1">Belongs to the peptidase S51 family.</text>
</comment>
<dbReference type="GO" id="GO:0006508">
    <property type="term" value="P:proteolysis"/>
    <property type="evidence" value="ECO:0007669"/>
    <property type="project" value="UniProtKB-KW"/>
</dbReference>
<dbReference type="InterPro" id="IPR005320">
    <property type="entry name" value="Peptidase_S51"/>
</dbReference>
<comment type="caution">
    <text evidence="5">The sequence shown here is derived from an EMBL/GenBank/DDBJ whole genome shotgun (WGS) entry which is preliminary data.</text>
</comment>
<proteinExistence type="inferred from homology"/>
<keyword evidence="3" id="KW-0378">Hydrolase</keyword>
<reference evidence="5" key="1">
    <citation type="submission" date="2023-08" db="EMBL/GenBank/DDBJ databases">
        <title>Genomic characterization of piscicolin 126 produced by Carnobacterium maltaromaticum CM22 strain isolated from salmon (Salmo salar).</title>
        <authorList>
            <person name="Gonzalez-Gragera E."/>
            <person name="Garcia-Lopez J.D."/>
            <person name="Teso-Perez C."/>
            <person name="Gimenez-Hernandez I."/>
            <person name="Peralta-Sanchez J.M."/>
            <person name="Valdivia E."/>
            <person name="Montalban-Lopez M."/>
            <person name="Martin-Platero A.M."/>
            <person name="Banos A."/>
            <person name="Martinez-Bueno M."/>
        </authorList>
    </citation>
    <scope>NUCLEOTIDE SEQUENCE</scope>
    <source>
        <strain evidence="5">CM22</strain>
    </source>
</reference>
<evidence type="ECO:0000313" key="6">
    <source>
        <dbReference type="Proteomes" id="UP001290462"/>
    </source>
</evidence>
<evidence type="ECO:0000256" key="2">
    <source>
        <dbReference type="ARBA" id="ARBA00022670"/>
    </source>
</evidence>
<dbReference type="Pfam" id="PF03575">
    <property type="entry name" value="Peptidase_S51"/>
    <property type="match status" value="1"/>
</dbReference>
<accession>A0AAW9K6H9</accession>
<dbReference type="PANTHER" id="PTHR36175">
    <property type="entry name" value="CYANOPHYCINASE"/>
    <property type="match status" value="1"/>
</dbReference>
<dbReference type="EMBL" id="JAVBVO010000003">
    <property type="protein sequence ID" value="MDZ5758972.1"/>
    <property type="molecule type" value="Genomic_DNA"/>
</dbReference>
<dbReference type="RefSeq" id="WP_010051288.1">
    <property type="nucleotide sequence ID" value="NZ_CAJGUR010000056.1"/>
</dbReference>
<dbReference type="Proteomes" id="UP001290462">
    <property type="component" value="Unassembled WGS sequence"/>
</dbReference>
<evidence type="ECO:0000256" key="4">
    <source>
        <dbReference type="ARBA" id="ARBA00022825"/>
    </source>
</evidence>
<dbReference type="AlphaFoldDB" id="A0AAW9K6H9"/>
<name>A0AAW9K6H9_CARML</name>
<gene>
    <name evidence="5" type="ORF">RAK27_09920</name>
</gene>
<sequence>MMKKKKKIILGGGSPPPSSEIVAYATEGLKPTSKIVYLTIRHGGALKYEKQIREQFYAAGFFHVQTIIGNRISKKELLKGIKSADLILIGSGITLKYARIFVKGRVKEALIKAYHQGVPLMGFSAGSLIMPETMLISYKDNPFGIRVKKGLGLLKDSVISAHYSKWREHRMLRSGLKKAGVSVGYGIDDDSYLVFEDNQPRYFGTIYIEHNHEIKKMEA</sequence>
<dbReference type="GO" id="GO:0008236">
    <property type="term" value="F:serine-type peptidase activity"/>
    <property type="evidence" value="ECO:0007669"/>
    <property type="project" value="UniProtKB-KW"/>
</dbReference>
<dbReference type="PANTHER" id="PTHR36175:SF1">
    <property type="entry name" value="CYANOPHYCINASE"/>
    <property type="match status" value="1"/>
</dbReference>
<keyword evidence="4" id="KW-0720">Serine protease</keyword>
<evidence type="ECO:0000256" key="1">
    <source>
        <dbReference type="ARBA" id="ARBA00006534"/>
    </source>
</evidence>
<keyword evidence="5" id="KW-0315">Glutamine amidotransferase</keyword>
<protein>
    <submittedName>
        <fullName evidence="5">Type 1 glutamine amidotransferase-like domain-containing protein</fullName>
    </submittedName>
</protein>
<evidence type="ECO:0000313" key="5">
    <source>
        <dbReference type="EMBL" id="MDZ5758972.1"/>
    </source>
</evidence>
<dbReference type="CDD" id="cd03129">
    <property type="entry name" value="GAT1_Peptidase_E_like"/>
    <property type="match status" value="1"/>
</dbReference>
<organism evidence="5 6">
    <name type="scientific">Carnobacterium maltaromaticum</name>
    <name type="common">Carnobacterium piscicola</name>
    <dbReference type="NCBI Taxonomy" id="2751"/>
    <lineage>
        <taxon>Bacteria</taxon>
        <taxon>Bacillati</taxon>
        <taxon>Bacillota</taxon>
        <taxon>Bacilli</taxon>
        <taxon>Lactobacillales</taxon>
        <taxon>Carnobacteriaceae</taxon>
        <taxon>Carnobacterium</taxon>
    </lineage>
</organism>
<evidence type="ECO:0000256" key="3">
    <source>
        <dbReference type="ARBA" id="ARBA00022801"/>
    </source>
</evidence>
<dbReference type="Gene3D" id="3.40.50.880">
    <property type="match status" value="1"/>
</dbReference>